<evidence type="ECO:0000313" key="8">
    <source>
        <dbReference type="Proteomes" id="UP000658131"/>
    </source>
</evidence>
<evidence type="ECO:0000256" key="3">
    <source>
        <dbReference type="ARBA" id="ARBA00023015"/>
    </source>
</evidence>
<keyword evidence="4" id="KW-0238">DNA-binding</keyword>
<dbReference type="InterPro" id="IPR058031">
    <property type="entry name" value="AAA_lid_NorR"/>
</dbReference>
<dbReference type="InterPro" id="IPR025943">
    <property type="entry name" value="Sigma_54_int_dom_ATP-bd_2"/>
</dbReference>
<name>A0ABR7NL53_9FIRM</name>
<dbReference type="PROSITE" id="PS00675">
    <property type="entry name" value="SIGMA54_INTERACT_1"/>
    <property type="match status" value="1"/>
</dbReference>
<evidence type="ECO:0000313" key="7">
    <source>
        <dbReference type="EMBL" id="MBC8577136.1"/>
    </source>
</evidence>
<organism evidence="7 8">
    <name type="scientific">Yanshouia hominis</name>
    <dbReference type="NCBI Taxonomy" id="2763673"/>
    <lineage>
        <taxon>Bacteria</taxon>
        <taxon>Bacillati</taxon>
        <taxon>Bacillota</taxon>
        <taxon>Clostridia</taxon>
        <taxon>Eubacteriales</taxon>
        <taxon>Oscillospiraceae</taxon>
        <taxon>Yanshouia</taxon>
    </lineage>
</organism>
<dbReference type="InterPro" id="IPR002078">
    <property type="entry name" value="Sigma_54_int"/>
</dbReference>
<dbReference type="InterPro" id="IPR003593">
    <property type="entry name" value="AAA+_ATPase"/>
</dbReference>
<proteinExistence type="predicted"/>
<evidence type="ECO:0000256" key="1">
    <source>
        <dbReference type="ARBA" id="ARBA00022741"/>
    </source>
</evidence>
<gene>
    <name evidence="7" type="ORF">H8717_12055</name>
</gene>
<dbReference type="InterPro" id="IPR025662">
    <property type="entry name" value="Sigma_54_int_dom_ATP-bd_1"/>
</dbReference>
<dbReference type="InterPro" id="IPR025944">
    <property type="entry name" value="Sigma_54_int_dom_CS"/>
</dbReference>
<dbReference type="RefSeq" id="WP_262400605.1">
    <property type="nucleotide sequence ID" value="NZ_JACRTB010000022.1"/>
</dbReference>
<keyword evidence="2" id="KW-0067">ATP-binding</keyword>
<dbReference type="Proteomes" id="UP000658131">
    <property type="component" value="Unassembled WGS sequence"/>
</dbReference>
<dbReference type="Pfam" id="PF00158">
    <property type="entry name" value="Sigma54_activat"/>
    <property type="match status" value="1"/>
</dbReference>
<dbReference type="CDD" id="cd00009">
    <property type="entry name" value="AAA"/>
    <property type="match status" value="1"/>
</dbReference>
<keyword evidence="5" id="KW-0804">Transcription</keyword>
<dbReference type="PANTHER" id="PTHR32071:SF57">
    <property type="entry name" value="C4-DICARBOXYLATE TRANSPORT TRANSCRIPTIONAL REGULATORY PROTEIN DCTD"/>
    <property type="match status" value="1"/>
</dbReference>
<dbReference type="Pfam" id="PF25601">
    <property type="entry name" value="AAA_lid_14"/>
    <property type="match status" value="1"/>
</dbReference>
<dbReference type="SUPFAM" id="SSF52540">
    <property type="entry name" value="P-loop containing nucleoside triphosphate hydrolases"/>
    <property type="match status" value="1"/>
</dbReference>
<reference evidence="7 8" key="1">
    <citation type="submission" date="2020-08" db="EMBL/GenBank/DDBJ databases">
        <title>Genome public.</title>
        <authorList>
            <person name="Liu C."/>
            <person name="Sun Q."/>
        </authorList>
    </citation>
    <scope>NUCLEOTIDE SEQUENCE [LARGE SCALE GENOMIC DNA]</scope>
    <source>
        <strain evidence="7 8">BX1</strain>
    </source>
</reference>
<dbReference type="InterPro" id="IPR027417">
    <property type="entry name" value="P-loop_NTPase"/>
</dbReference>
<sequence length="599" mass="67929">MNLIDLKPFLDDVTDSFAAVLDLEFTIINSEPMQRVSGTGAYRDMHRKHWEGTYSALVKKTGKPMVVLEPSEYRLELERFKQNTEYAIILYPIARGDRMEGVIVLASFTPEQKKTLTERTQKLLNYLEKIASLILAKLEQERLLEELTAGNAQLSEVFESVKDGLLLCGLGKGIMQINTRGKSLLRMDDASPQAERLREEVMEVAREALDRHQILERQVDCRADQWERSLVIEARPVRGNAGSVICIMRPFQELQNTITQNANEGVPFLLVTRNARMNQLKEKVKQVAQHSSNVLITGESGTGKELFARAIHRASPRRSSPFVTVNCAAIPETLLESELFGYEEGAFTGAKKGGRIGKFMLANTGTLFLDEIGDMPLYLQAKLLRVLSDRQVDRIGSSKLVDVDVHIIAATNKNLEEMIGKKEFREDLYYRLNVIPFYIPPLRERCEDILPLIEHFIEKYNCKLGKQIRGISPQTLARLEKYGWPGNVRELENCIEYMVNFEMGDLLSEKNLPQRLRGEGENAPVGAVPAASAMAAAPLPLWEGLPLKEQLRRYEARVFRTQNERYGGRPNLQQIRAICRELGISLSSYYRKLEELGLS</sequence>
<keyword evidence="1" id="KW-0547">Nucleotide-binding</keyword>
<dbReference type="PROSITE" id="PS00688">
    <property type="entry name" value="SIGMA54_INTERACT_3"/>
    <property type="match status" value="1"/>
</dbReference>
<evidence type="ECO:0000256" key="2">
    <source>
        <dbReference type="ARBA" id="ARBA00022840"/>
    </source>
</evidence>
<dbReference type="Gene3D" id="3.40.50.300">
    <property type="entry name" value="P-loop containing nucleotide triphosphate hydrolases"/>
    <property type="match status" value="1"/>
</dbReference>
<dbReference type="SMART" id="SM00382">
    <property type="entry name" value="AAA"/>
    <property type="match status" value="1"/>
</dbReference>
<dbReference type="Gene3D" id="1.10.8.60">
    <property type="match status" value="1"/>
</dbReference>
<feature type="domain" description="Sigma-54 factor interaction" evidence="6">
    <location>
        <begin position="270"/>
        <end position="500"/>
    </location>
</feature>
<accession>A0ABR7NL53</accession>
<dbReference type="PANTHER" id="PTHR32071">
    <property type="entry name" value="TRANSCRIPTIONAL REGULATORY PROTEIN"/>
    <property type="match status" value="1"/>
</dbReference>
<evidence type="ECO:0000256" key="5">
    <source>
        <dbReference type="ARBA" id="ARBA00023163"/>
    </source>
</evidence>
<evidence type="ECO:0000256" key="4">
    <source>
        <dbReference type="ARBA" id="ARBA00023125"/>
    </source>
</evidence>
<protein>
    <submittedName>
        <fullName evidence="7">Sigma 54-interacting transcriptional regulator</fullName>
    </submittedName>
</protein>
<dbReference type="PROSITE" id="PS00676">
    <property type="entry name" value="SIGMA54_INTERACT_2"/>
    <property type="match status" value="1"/>
</dbReference>
<evidence type="ECO:0000259" key="6">
    <source>
        <dbReference type="PROSITE" id="PS50045"/>
    </source>
</evidence>
<comment type="caution">
    <text evidence="7">The sequence shown here is derived from an EMBL/GenBank/DDBJ whole genome shotgun (WGS) entry which is preliminary data.</text>
</comment>
<dbReference type="EMBL" id="JACRTB010000022">
    <property type="protein sequence ID" value="MBC8577136.1"/>
    <property type="molecule type" value="Genomic_DNA"/>
</dbReference>
<keyword evidence="8" id="KW-1185">Reference proteome</keyword>
<keyword evidence="3" id="KW-0805">Transcription regulation</keyword>
<dbReference type="PROSITE" id="PS50045">
    <property type="entry name" value="SIGMA54_INTERACT_4"/>
    <property type="match status" value="1"/>
</dbReference>